<organism evidence="3 4">
    <name type="scientific">Providencia stuartii</name>
    <dbReference type="NCBI Taxonomy" id="588"/>
    <lineage>
        <taxon>Bacteria</taxon>
        <taxon>Pseudomonadati</taxon>
        <taxon>Pseudomonadota</taxon>
        <taxon>Gammaproteobacteria</taxon>
        <taxon>Enterobacterales</taxon>
        <taxon>Morganellaceae</taxon>
        <taxon>Providencia</taxon>
    </lineage>
</organism>
<dbReference type="SUPFAM" id="SSF49401">
    <property type="entry name" value="Bacterial adhesins"/>
    <property type="match status" value="2"/>
</dbReference>
<evidence type="ECO:0000313" key="4">
    <source>
        <dbReference type="Proteomes" id="UP000179588"/>
    </source>
</evidence>
<evidence type="ECO:0000259" key="2">
    <source>
        <dbReference type="Pfam" id="PF00419"/>
    </source>
</evidence>
<feature type="signal peptide" evidence="1">
    <location>
        <begin position="1"/>
        <end position="18"/>
    </location>
</feature>
<sequence>MKKLIVFISILFISNVQAYTCHNKYTGEEFKGGSQIIEVPIDSDIVQFENIFANVGEYLECRNDWSGLYTDYMEIVPFGIHLGEKLKEQRFSGGVYINNIRHPQNNLRKINVFTLERDPSMGDYEAGPYQPVDIDLYYKTPDPVGPYLVIERGDTLIKLNLFRYSDPALTEEYYTWTFVAANRAILATGSCVINDNQLIDVDFGEVSKTAISTVGSQTRYQIEKELEYDCDDTSVNQNIKVSLSANEASFSSTAFATTTPGLGVEMYHEGQVVAPFEGFNSNLRNGMGRDTVTFTLVKTPNPGPSDLQEGDFHANASLIISQP</sequence>
<keyword evidence="1" id="KW-0732">Signal</keyword>
<dbReference type="GO" id="GO:0043709">
    <property type="term" value="P:cell adhesion involved in single-species biofilm formation"/>
    <property type="evidence" value="ECO:0007669"/>
    <property type="project" value="TreeGrafter"/>
</dbReference>
<reference evidence="3 4" key="1">
    <citation type="submission" date="2016-03" db="EMBL/GenBank/DDBJ databases">
        <title>Genome sequence of Providencia stuartii strain, isolated from the salivary glands of larval Lucilia sericata.</title>
        <authorList>
            <person name="Yuan Y."/>
            <person name="Zhang Y."/>
            <person name="Fu S."/>
            <person name="Crippen T.L."/>
            <person name="Visi D."/>
            <person name="Benbow M.E."/>
            <person name="Allen M."/>
            <person name="Tomberlin J.K."/>
            <person name="Sze S.-H."/>
            <person name="Tarone A.M."/>
        </authorList>
    </citation>
    <scope>NUCLEOTIDE SEQUENCE [LARGE SCALE GENOMIC DNA]</scope>
    <source>
        <strain evidence="3 4">Crippen</strain>
    </source>
</reference>
<dbReference type="InterPro" id="IPR050263">
    <property type="entry name" value="Bact_Fimbrial_Adh_Pro"/>
</dbReference>
<dbReference type="InterPro" id="IPR036937">
    <property type="entry name" value="Adhesion_dom_fimbrial_sf"/>
</dbReference>
<dbReference type="Proteomes" id="UP000179588">
    <property type="component" value="Unassembled WGS sequence"/>
</dbReference>
<dbReference type="EMBL" id="LVIE01000101">
    <property type="protein sequence ID" value="OHT24892.1"/>
    <property type="molecule type" value="Genomic_DNA"/>
</dbReference>
<dbReference type="Gene3D" id="2.60.40.1090">
    <property type="entry name" value="Fimbrial-type adhesion domain"/>
    <property type="match status" value="2"/>
</dbReference>
<protein>
    <recommendedName>
        <fullName evidence="2">Fimbrial-type adhesion domain-containing protein</fullName>
    </recommendedName>
</protein>
<accession>A0A1S1HSR1</accession>
<feature type="domain" description="Fimbrial-type adhesion" evidence="2">
    <location>
        <begin position="186"/>
        <end position="320"/>
    </location>
</feature>
<dbReference type="PANTHER" id="PTHR33420">
    <property type="entry name" value="FIMBRIAL SUBUNIT ELFA-RELATED"/>
    <property type="match status" value="1"/>
</dbReference>
<dbReference type="InterPro" id="IPR008966">
    <property type="entry name" value="Adhesion_dom_sf"/>
</dbReference>
<comment type="caution">
    <text evidence="3">The sequence shown here is derived from an EMBL/GenBank/DDBJ whole genome shotgun (WGS) entry which is preliminary data.</text>
</comment>
<feature type="chain" id="PRO_5010331060" description="Fimbrial-type adhesion domain-containing protein" evidence="1">
    <location>
        <begin position="19"/>
        <end position="323"/>
    </location>
</feature>
<dbReference type="PANTHER" id="PTHR33420:SF26">
    <property type="entry name" value="FIMBRIAL SUBUNIT"/>
    <property type="match status" value="1"/>
</dbReference>
<evidence type="ECO:0000313" key="3">
    <source>
        <dbReference type="EMBL" id="OHT24892.1"/>
    </source>
</evidence>
<dbReference type="InterPro" id="IPR000259">
    <property type="entry name" value="Adhesion_dom_fimbrial"/>
</dbReference>
<proteinExistence type="predicted"/>
<name>A0A1S1HSR1_PROST</name>
<dbReference type="AlphaFoldDB" id="A0A1S1HSR1"/>
<keyword evidence="4" id="KW-1185">Reference proteome</keyword>
<dbReference type="Pfam" id="PF00419">
    <property type="entry name" value="Fimbrial"/>
    <property type="match status" value="1"/>
</dbReference>
<evidence type="ECO:0000256" key="1">
    <source>
        <dbReference type="SAM" id="SignalP"/>
    </source>
</evidence>
<dbReference type="GO" id="GO:0009289">
    <property type="term" value="C:pilus"/>
    <property type="evidence" value="ECO:0007669"/>
    <property type="project" value="InterPro"/>
</dbReference>
<dbReference type="RefSeq" id="WP_070926397.1">
    <property type="nucleotide sequence ID" value="NZ_VAUE01000073.1"/>
</dbReference>
<gene>
    <name evidence="3" type="ORF">A3Q29_16760</name>
</gene>